<comment type="caution">
    <text evidence="2">The sequence shown here is derived from an EMBL/GenBank/DDBJ whole genome shotgun (WGS) entry which is preliminary data.</text>
</comment>
<sequence>MTDPINVTTAILRELRDMHADLGAQLGDVNRRLDTLDAAVVRHEGRFDTIEALLVGHVGRFDTIETAVSALSAQVRMVSAGVTASLNSRERAAVQAELLGNRVDKLEDRVDVLEARED</sequence>
<dbReference type="EMBL" id="PVNL01000118">
    <property type="protein sequence ID" value="PRQ00573.1"/>
    <property type="molecule type" value="Genomic_DNA"/>
</dbReference>
<feature type="coiled-coil region" evidence="1">
    <location>
        <begin position="89"/>
        <end position="116"/>
    </location>
</feature>
<organism evidence="2 3">
    <name type="scientific">Enhygromyxa salina</name>
    <dbReference type="NCBI Taxonomy" id="215803"/>
    <lineage>
        <taxon>Bacteria</taxon>
        <taxon>Pseudomonadati</taxon>
        <taxon>Myxococcota</taxon>
        <taxon>Polyangia</taxon>
        <taxon>Nannocystales</taxon>
        <taxon>Nannocystaceae</taxon>
        <taxon>Enhygromyxa</taxon>
    </lineage>
</organism>
<protein>
    <submittedName>
        <fullName evidence="2">Uncharacterized protein</fullName>
    </submittedName>
</protein>
<gene>
    <name evidence="2" type="ORF">ENSA7_60670</name>
</gene>
<reference evidence="2 3" key="1">
    <citation type="submission" date="2018-03" db="EMBL/GenBank/DDBJ databases">
        <title>Draft Genome Sequences of the Obligatory Marine Myxobacteria Enhygromyxa salina SWB007.</title>
        <authorList>
            <person name="Poehlein A."/>
            <person name="Moghaddam J.A."/>
            <person name="Harms H."/>
            <person name="Alanjari M."/>
            <person name="Koenig G.M."/>
            <person name="Daniel R."/>
            <person name="Schaeberle T.F."/>
        </authorList>
    </citation>
    <scope>NUCLEOTIDE SEQUENCE [LARGE SCALE GENOMIC DNA]</scope>
    <source>
        <strain evidence="2 3">SWB007</strain>
    </source>
</reference>
<keyword evidence="1" id="KW-0175">Coiled coil</keyword>
<name>A0A2S9Y642_9BACT</name>
<accession>A0A2S9Y642</accession>
<dbReference type="Gene3D" id="1.20.5.340">
    <property type="match status" value="1"/>
</dbReference>
<dbReference type="Proteomes" id="UP000238823">
    <property type="component" value="Unassembled WGS sequence"/>
</dbReference>
<proteinExistence type="predicted"/>
<dbReference type="RefSeq" id="WP_106092925.1">
    <property type="nucleotide sequence ID" value="NZ_PVNL01000118.1"/>
</dbReference>
<evidence type="ECO:0000313" key="2">
    <source>
        <dbReference type="EMBL" id="PRQ00573.1"/>
    </source>
</evidence>
<dbReference type="AlphaFoldDB" id="A0A2S9Y642"/>
<evidence type="ECO:0000256" key="1">
    <source>
        <dbReference type="SAM" id="Coils"/>
    </source>
</evidence>
<dbReference type="OrthoDB" id="9855153at2"/>
<evidence type="ECO:0000313" key="3">
    <source>
        <dbReference type="Proteomes" id="UP000238823"/>
    </source>
</evidence>